<keyword evidence="1" id="KW-0418">Kinase</keyword>
<dbReference type="Proteomes" id="UP000827976">
    <property type="component" value="Chromosome 16"/>
</dbReference>
<dbReference type="EMBL" id="CM037026">
    <property type="protein sequence ID" value="KAH7659309.1"/>
    <property type="molecule type" value="Genomic_DNA"/>
</dbReference>
<reference evidence="2" key="1">
    <citation type="journal article" date="2022" name="Nat. Commun.">
        <title>Chromosome evolution and the genetic basis of agronomically important traits in greater yam.</title>
        <authorList>
            <person name="Bredeson J.V."/>
            <person name="Lyons J.B."/>
            <person name="Oniyinde I.O."/>
            <person name="Okereke N.R."/>
            <person name="Kolade O."/>
            <person name="Nnabue I."/>
            <person name="Nwadili C.O."/>
            <person name="Hribova E."/>
            <person name="Parker M."/>
            <person name="Nwogha J."/>
            <person name="Shu S."/>
            <person name="Carlson J."/>
            <person name="Kariba R."/>
            <person name="Muthemba S."/>
            <person name="Knop K."/>
            <person name="Barton G.J."/>
            <person name="Sherwood A.V."/>
            <person name="Lopez-Montes A."/>
            <person name="Asiedu R."/>
            <person name="Jamnadass R."/>
            <person name="Muchugi A."/>
            <person name="Goodstein D."/>
            <person name="Egesi C.N."/>
            <person name="Featherston J."/>
            <person name="Asfaw A."/>
            <person name="Simpson G.G."/>
            <person name="Dolezel J."/>
            <person name="Hendre P.S."/>
            <person name="Van Deynze A."/>
            <person name="Kumar P.L."/>
            <person name="Obidiegwu J.E."/>
            <person name="Bhattacharjee R."/>
            <person name="Rokhsar D.S."/>
        </authorList>
    </citation>
    <scope>NUCLEOTIDE SEQUENCE [LARGE SCALE GENOMIC DNA]</scope>
    <source>
        <strain evidence="2">cv. TDa95/00328</strain>
    </source>
</reference>
<accession>A0ACB7UG46</accession>
<organism evidence="1 2">
    <name type="scientific">Dioscorea alata</name>
    <name type="common">Purple yam</name>
    <dbReference type="NCBI Taxonomy" id="55571"/>
    <lineage>
        <taxon>Eukaryota</taxon>
        <taxon>Viridiplantae</taxon>
        <taxon>Streptophyta</taxon>
        <taxon>Embryophyta</taxon>
        <taxon>Tracheophyta</taxon>
        <taxon>Spermatophyta</taxon>
        <taxon>Magnoliopsida</taxon>
        <taxon>Liliopsida</taxon>
        <taxon>Dioscoreales</taxon>
        <taxon>Dioscoreaceae</taxon>
        <taxon>Dioscorea</taxon>
    </lineage>
</organism>
<keyword evidence="1" id="KW-0675">Receptor</keyword>
<keyword evidence="1" id="KW-0808">Transferase</keyword>
<comment type="caution">
    <text evidence="1">The sequence shown here is derived from an EMBL/GenBank/DDBJ whole genome shotgun (WGS) entry which is preliminary data.</text>
</comment>
<name>A0ACB7UG46_DIOAL</name>
<keyword evidence="2" id="KW-1185">Reference proteome</keyword>
<evidence type="ECO:0000313" key="2">
    <source>
        <dbReference type="Proteomes" id="UP000827976"/>
    </source>
</evidence>
<evidence type="ECO:0000313" key="1">
    <source>
        <dbReference type="EMBL" id="KAH7659309.1"/>
    </source>
</evidence>
<sequence>MACSSAAAAALLSAILLLLLFFSSSTTLVSAGDHCPPSSCGNLTNIRNPLRLKGDPSECGDPNYELTCDHLNRTILTLLSNNYYVTNITYYDYLIEDYVYFNIQVMYVGMEKSNNGSCNHLPLSATPLTVSNLSRNEYYMADSYVTLVNCSKEVKNKSMHYYKPVACLSHNNNNSFIYLINSWNVRYLVPSCRFIAMFPVQYNKYINLDWLDPQPVDIIEFLGQGFTLFPNIRSSTSIRHCLRTSIRSVFISNRGLFS</sequence>
<protein>
    <submittedName>
        <fullName evidence="1">Wall-associated receptor kinase galacturonan-binding domain-containing protein</fullName>
    </submittedName>
</protein>
<proteinExistence type="predicted"/>
<gene>
    <name evidence="1" type="ORF">IHE45_16G022700</name>
</gene>